<accession>C5MBR6</accession>
<dbReference type="InterPro" id="IPR033121">
    <property type="entry name" value="PEPTIDASE_A1"/>
</dbReference>
<evidence type="ECO:0000256" key="2">
    <source>
        <dbReference type="ARBA" id="ARBA00022729"/>
    </source>
</evidence>
<dbReference type="InterPro" id="IPR001461">
    <property type="entry name" value="Aspartic_peptidase_A1"/>
</dbReference>
<evidence type="ECO:0000256" key="8">
    <source>
        <dbReference type="SAM" id="SignalP"/>
    </source>
</evidence>
<keyword evidence="6" id="KW-0645">Protease</keyword>
<dbReference type="OrthoDB" id="771136at2759"/>
<dbReference type="KEGG" id="ctp:CTRG_03508"/>
<dbReference type="PROSITE" id="PS00141">
    <property type="entry name" value="ASP_PROTEASE"/>
    <property type="match status" value="2"/>
</dbReference>
<dbReference type="GO" id="GO:0004190">
    <property type="term" value="F:aspartic-type endopeptidase activity"/>
    <property type="evidence" value="ECO:0007669"/>
    <property type="project" value="UniProtKB-KW"/>
</dbReference>
<dbReference type="SUPFAM" id="SSF50630">
    <property type="entry name" value="Acid proteases"/>
    <property type="match status" value="1"/>
</dbReference>
<feature type="active site" evidence="5">
    <location>
        <position position="66"/>
    </location>
</feature>
<dbReference type="Pfam" id="PF00026">
    <property type="entry name" value="Asp"/>
    <property type="match status" value="1"/>
</dbReference>
<dbReference type="PANTHER" id="PTHR47966:SF65">
    <property type="entry name" value="ASPARTIC-TYPE ENDOPEPTIDASE"/>
    <property type="match status" value="1"/>
</dbReference>
<evidence type="ECO:0000256" key="3">
    <source>
        <dbReference type="ARBA" id="ARBA00022750"/>
    </source>
</evidence>
<keyword evidence="4" id="KW-1015">Disulfide bond</keyword>
<feature type="domain" description="Peptidase A1" evidence="9">
    <location>
        <begin position="48"/>
        <end position="364"/>
    </location>
</feature>
<sequence length="448" mass="48809">MKFLFFLFFAPVVFGGSLQFDLKRRSKSLNRRQDDDVSLVPKPEDNEYCIELGFGSEKEKVQVIVDTGSSDLWVPISNATCNTGTSSESADCPKSRYKWYKSTTLKMSSLPFYVQYGDNSSAEGLFCQDTVWIGDTGINNTTFGLGAIVDSVGTMGLGFPQLEGSILAFNESSYPNFPQKLKMDGTIDRVIYSIVLNKDSSKSSLLFGAVDHEKYSGELLTIPMMTEEEYEKYMAISIDSIALASDKINQTLALETNVILDTGSTVSTFSNSVMQELAESLGGEVKDGQYYVDKTLADKSKLRFTFNNLTIETEVYIQDAGDGEYVLQYFNQPDDSIPANVLGQDVLTRIYAVYDLDGLEISIAPQSGSTKSNIEVVGADGEFNKASSNISETNDSSATTEGSYSSATSQTSGSSETSDSSQKSDASSIKNISVYLLALSLLISICFG</sequence>
<evidence type="ECO:0000313" key="10">
    <source>
        <dbReference type="EMBL" id="EER33083.1"/>
    </source>
</evidence>
<dbReference type="RefSeq" id="XP_002549211.1">
    <property type="nucleotide sequence ID" value="XM_002549165.1"/>
</dbReference>
<name>C5MBR6_CANTT</name>
<dbReference type="VEuPathDB" id="FungiDB:CTRG_03508"/>
<dbReference type="InterPro" id="IPR021109">
    <property type="entry name" value="Peptidase_aspartic_dom_sf"/>
</dbReference>
<dbReference type="HOGENOM" id="CLU_013253_9_1_1"/>
<dbReference type="EMBL" id="GG692398">
    <property type="protein sequence ID" value="EER33083.1"/>
    <property type="molecule type" value="Genomic_DNA"/>
</dbReference>
<dbReference type="AlphaFoldDB" id="C5MBR6"/>
<evidence type="ECO:0000256" key="5">
    <source>
        <dbReference type="PIRSR" id="PIRSR601461-1"/>
    </source>
</evidence>
<keyword evidence="2 8" id="KW-0732">Signal</keyword>
<evidence type="ECO:0000256" key="7">
    <source>
        <dbReference type="SAM" id="MobiDB-lite"/>
    </source>
</evidence>
<gene>
    <name evidence="10" type="ORF">CTRG_03508</name>
</gene>
<dbReference type="GeneID" id="8298034"/>
<feature type="signal peptide" evidence="8">
    <location>
        <begin position="1"/>
        <end position="15"/>
    </location>
</feature>
<dbReference type="Proteomes" id="UP000002037">
    <property type="component" value="Unassembled WGS sequence"/>
</dbReference>
<evidence type="ECO:0000256" key="1">
    <source>
        <dbReference type="ARBA" id="ARBA00007447"/>
    </source>
</evidence>
<evidence type="ECO:0000256" key="6">
    <source>
        <dbReference type="RuleBase" id="RU000454"/>
    </source>
</evidence>
<dbReference type="eggNOG" id="KOG1339">
    <property type="taxonomic scope" value="Eukaryota"/>
</dbReference>
<evidence type="ECO:0000259" key="9">
    <source>
        <dbReference type="PROSITE" id="PS51767"/>
    </source>
</evidence>
<dbReference type="InterPro" id="IPR001969">
    <property type="entry name" value="Aspartic_peptidase_AS"/>
</dbReference>
<dbReference type="PRINTS" id="PR00792">
    <property type="entry name" value="PEPSIN"/>
</dbReference>
<feature type="active site" evidence="5">
    <location>
        <position position="261"/>
    </location>
</feature>
<dbReference type="PANTHER" id="PTHR47966">
    <property type="entry name" value="BETA-SITE APP-CLEAVING ENZYME, ISOFORM A-RELATED"/>
    <property type="match status" value="1"/>
</dbReference>
<feature type="compositionally biased region" description="Low complexity" evidence="7">
    <location>
        <begin position="401"/>
        <end position="424"/>
    </location>
</feature>
<protein>
    <recommendedName>
        <fullName evidence="9">Peptidase A1 domain-containing protein</fullName>
    </recommendedName>
</protein>
<evidence type="ECO:0000256" key="4">
    <source>
        <dbReference type="ARBA" id="ARBA00023157"/>
    </source>
</evidence>
<dbReference type="Gene3D" id="2.40.70.10">
    <property type="entry name" value="Acid Proteases"/>
    <property type="match status" value="2"/>
</dbReference>
<dbReference type="PROSITE" id="PS51767">
    <property type="entry name" value="PEPTIDASE_A1"/>
    <property type="match status" value="1"/>
</dbReference>
<evidence type="ECO:0000313" key="11">
    <source>
        <dbReference type="Proteomes" id="UP000002037"/>
    </source>
</evidence>
<reference evidence="10 11" key="1">
    <citation type="journal article" date="2009" name="Nature">
        <title>Evolution of pathogenicity and sexual reproduction in eight Candida genomes.</title>
        <authorList>
            <person name="Butler G."/>
            <person name="Rasmussen M.D."/>
            <person name="Lin M.F."/>
            <person name="Santos M.A."/>
            <person name="Sakthikumar S."/>
            <person name="Munro C.A."/>
            <person name="Rheinbay E."/>
            <person name="Grabherr M."/>
            <person name="Forche A."/>
            <person name="Reedy J.L."/>
            <person name="Agrafioti I."/>
            <person name="Arnaud M.B."/>
            <person name="Bates S."/>
            <person name="Brown A.J."/>
            <person name="Brunke S."/>
            <person name="Costanzo M.C."/>
            <person name="Fitzpatrick D.A."/>
            <person name="de Groot P.W."/>
            <person name="Harris D."/>
            <person name="Hoyer L.L."/>
            <person name="Hube B."/>
            <person name="Klis F.M."/>
            <person name="Kodira C."/>
            <person name="Lennard N."/>
            <person name="Logue M.E."/>
            <person name="Martin R."/>
            <person name="Neiman A.M."/>
            <person name="Nikolaou E."/>
            <person name="Quail M.A."/>
            <person name="Quinn J."/>
            <person name="Santos M.C."/>
            <person name="Schmitzberger F.F."/>
            <person name="Sherlock G."/>
            <person name="Shah P."/>
            <person name="Silverstein K.A."/>
            <person name="Skrzypek M.S."/>
            <person name="Soll D."/>
            <person name="Staggs R."/>
            <person name="Stansfield I."/>
            <person name="Stumpf M.P."/>
            <person name="Sudbery P.E."/>
            <person name="Srikantha T."/>
            <person name="Zeng Q."/>
            <person name="Berman J."/>
            <person name="Berriman M."/>
            <person name="Heitman J."/>
            <person name="Gow N.A."/>
            <person name="Lorenz M.C."/>
            <person name="Birren B.W."/>
            <person name="Kellis M."/>
            <person name="Cuomo C.A."/>
        </authorList>
    </citation>
    <scope>NUCLEOTIDE SEQUENCE [LARGE SCALE GENOMIC DNA]</scope>
    <source>
        <strain evidence="11">ATCC MYA-3404 / T1</strain>
    </source>
</reference>
<proteinExistence type="inferred from homology"/>
<feature type="chain" id="PRO_5012338862" description="Peptidase A1 domain-containing protein" evidence="8">
    <location>
        <begin position="16"/>
        <end position="448"/>
    </location>
</feature>
<dbReference type="GO" id="GO:0005576">
    <property type="term" value="C:extracellular region"/>
    <property type="evidence" value="ECO:0007669"/>
    <property type="project" value="UniProtKB-ARBA"/>
</dbReference>
<keyword evidence="6" id="KW-0378">Hydrolase</keyword>
<comment type="similarity">
    <text evidence="1 6">Belongs to the peptidase A1 family.</text>
</comment>
<dbReference type="GO" id="GO:0006508">
    <property type="term" value="P:proteolysis"/>
    <property type="evidence" value="ECO:0007669"/>
    <property type="project" value="UniProtKB-KW"/>
</dbReference>
<organism evidence="10 11">
    <name type="scientific">Candida tropicalis (strain ATCC MYA-3404 / T1)</name>
    <name type="common">Yeast</name>
    <dbReference type="NCBI Taxonomy" id="294747"/>
    <lineage>
        <taxon>Eukaryota</taxon>
        <taxon>Fungi</taxon>
        <taxon>Dikarya</taxon>
        <taxon>Ascomycota</taxon>
        <taxon>Saccharomycotina</taxon>
        <taxon>Pichiomycetes</taxon>
        <taxon>Debaryomycetaceae</taxon>
        <taxon>Candida/Lodderomyces clade</taxon>
        <taxon>Candida</taxon>
    </lineage>
</organism>
<feature type="region of interest" description="Disordered" evidence="7">
    <location>
        <begin position="385"/>
        <end position="424"/>
    </location>
</feature>
<feature type="compositionally biased region" description="Polar residues" evidence="7">
    <location>
        <begin position="385"/>
        <end position="400"/>
    </location>
</feature>
<keyword evidence="3 6" id="KW-0064">Aspartyl protease</keyword>
<keyword evidence="11" id="KW-1185">Reference proteome</keyword>